<accession>A0A1S8A6E8</accession>
<evidence type="ECO:0000313" key="1">
    <source>
        <dbReference type="EMBL" id="GAW25475.1"/>
    </source>
</evidence>
<reference evidence="1" key="1">
    <citation type="submission" date="2016-03" db="EMBL/GenBank/DDBJ databases">
        <title>Draft genome sequence of Rosellinia necatrix.</title>
        <authorList>
            <person name="Kanematsu S."/>
        </authorList>
    </citation>
    <scope>NUCLEOTIDE SEQUENCE [LARGE SCALE GENOMIC DNA]</scope>
    <source>
        <strain evidence="1">W97</strain>
    </source>
</reference>
<dbReference type="AlphaFoldDB" id="A0A1S8A6E8"/>
<evidence type="ECO:0000313" key="2">
    <source>
        <dbReference type="Proteomes" id="UP000054516"/>
    </source>
</evidence>
<name>A0A1S8A6E8_ROSNE</name>
<gene>
    <name evidence="1" type="ORF">SAMD00023353_0701050</name>
</gene>
<protein>
    <submittedName>
        <fullName evidence="1">Uncharacterized protein</fullName>
    </submittedName>
</protein>
<organism evidence="1">
    <name type="scientific">Rosellinia necatrix</name>
    <name type="common">White root-rot fungus</name>
    <dbReference type="NCBI Taxonomy" id="77044"/>
    <lineage>
        <taxon>Eukaryota</taxon>
        <taxon>Fungi</taxon>
        <taxon>Dikarya</taxon>
        <taxon>Ascomycota</taxon>
        <taxon>Pezizomycotina</taxon>
        <taxon>Sordariomycetes</taxon>
        <taxon>Xylariomycetidae</taxon>
        <taxon>Xylariales</taxon>
        <taxon>Xylariaceae</taxon>
        <taxon>Rosellinia</taxon>
    </lineage>
</organism>
<proteinExistence type="predicted"/>
<dbReference type="Proteomes" id="UP000054516">
    <property type="component" value="Unassembled WGS sequence"/>
</dbReference>
<keyword evidence="2" id="KW-1185">Reference proteome</keyword>
<dbReference type="EMBL" id="DF977452">
    <property type="protein sequence ID" value="GAW25475.1"/>
    <property type="molecule type" value="Genomic_DNA"/>
</dbReference>
<sequence>MLVSPVPELVHTSLTNRRVREDMRKLAAKFPGGYEAWLDQNQTPEENIDVEEG</sequence>